<dbReference type="EMBL" id="OMOQ01000001">
    <property type="protein sequence ID" value="SPH18272.1"/>
    <property type="molecule type" value="Genomic_DNA"/>
</dbReference>
<protein>
    <submittedName>
        <fullName evidence="4">Crotonyl-CoA reductase</fullName>
        <ecNumber evidence="4">1.3.1.86</ecNumber>
    </submittedName>
</protein>
<dbReference type="InterPro" id="IPR013154">
    <property type="entry name" value="ADH-like_N"/>
</dbReference>
<proteinExistence type="predicted"/>
<evidence type="ECO:0000313" key="4">
    <source>
        <dbReference type="EMBL" id="SPH18272.1"/>
    </source>
</evidence>
<feature type="region of interest" description="Disordered" evidence="2">
    <location>
        <begin position="1"/>
        <end position="26"/>
    </location>
</feature>
<dbReference type="Proteomes" id="UP000244924">
    <property type="component" value="Unassembled WGS sequence"/>
</dbReference>
<evidence type="ECO:0000256" key="1">
    <source>
        <dbReference type="ARBA" id="ARBA00022857"/>
    </source>
</evidence>
<dbReference type="GO" id="GO:0043880">
    <property type="term" value="F:crotonyl-CoA reductase activity"/>
    <property type="evidence" value="ECO:0007669"/>
    <property type="project" value="UniProtKB-EC"/>
</dbReference>
<evidence type="ECO:0000259" key="3">
    <source>
        <dbReference type="SMART" id="SM00829"/>
    </source>
</evidence>
<dbReference type="PANTHER" id="PTHR44154">
    <property type="entry name" value="QUINONE OXIDOREDUCTASE"/>
    <property type="match status" value="1"/>
</dbReference>
<name>A0A2R8B6U0_9RHOB</name>
<keyword evidence="1" id="KW-0521">NADP</keyword>
<feature type="domain" description="Enoyl reductase (ER)" evidence="3">
    <location>
        <begin position="1"/>
        <end position="330"/>
    </location>
</feature>
<dbReference type="Pfam" id="PF00107">
    <property type="entry name" value="ADH_zinc_N"/>
    <property type="match status" value="1"/>
</dbReference>
<dbReference type="EC" id="1.3.1.86" evidence="4"/>
<dbReference type="PANTHER" id="PTHR44154:SF1">
    <property type="entry name" value="QUINONE OXIDOREDUCTASE"/>
    <property type="match status" value="1"/>
</dbReference>
<evidence type="ECO:0000313" key="5">
    <source>
        <dbReference type="Proteomes" id="UP000244924"/>
    </source>
</evidence>
<feature type="compositionally biased region" description="Low complexity" evidence="2">
    <location>
        <begin position="11"/>
        <end position="24"/>
    </location>
</feature>
<dbReference type="InterPro" id="IPR011032">
    <property type="entry name" value="GroES-like_sf"/>
</dbReference>
<dbReference type="InterPro" id="IPR036291">
    <property type="entry name" value="NAD(P)-bd_dom_sf"/>
</dbReference>
<dbReference type="Gene3D" id="3.40.50.720">
    <property type="entry name" value="NAD(P)-binding Rossmann-like Domain"/>
    <property type="match status" value="1"/>
</dbReference>
<gene>
    <name evidence="4" type="primary">ccrA2</name>
    <name evidence="4" type="ORF">DEA8626_01804</name>
</gene>
<accession>A0A2R8B6U0</accession>
<reference evidence="4" key="1">
    <citation type="submission" date="2018-03" db="EMBL/GenBank/DDBJ databases">
        <authorList>
            <person name="Keele B.F."/>
        </authorList>
    </citation>
    <scope>NUCLEOTIDE SEQUENCE [LARGE SCALE GENOMIC DNA]</scope>
    <source>
        <strain evidence="4">CECT 8626</strain>
    </source>
</reference>
<evidence type="ECO:0000256" key="2">
    <source>
        <dbReference type="SAM" id="MobiDB-lite"/>
    </source>
</evidence>
<keyword evidence="5" id="KW-1185">Reference proteome</keyword>
<organism evidence="4 5">
    <name type="scientific">Albidovulum aquaemixtae</name>
    <dbReference type="NCBI Taxonomy" id="1542388"/>
    <lineage>
        <taxon>Bacteria</taxon>
        <taxon>Pseudomonadati</taxon>
        <taxon>Pseudomonadota</taxon>
        <taxon>Alphaproteobacteria</taxon>
        <taxon>Rhodobacterales</taxon>
        <taxon>Paracoccaceae</taxon>
        <taxon>Albidovulum</taxon>
    </lineage>
</organism>
<dbReference type="InterPro" id="IPR020843">
    <property type="entry name" value="ER"/>
</dbReference>
<keyword evidence="4" id="KW-0560">Oxidoreductase</keyword>
<dbReference type="SUPFAM" id="SSF50129">
    <property type="entry name" value="GroES-like"/>
    <property type="match status" value="1"/>
</dbReference>
<dbReference type="RefSeq" id="WP_306418097.1">
    <property type="nucleotide sequence ID" value="NZ_OMOQ01000001.1"/>
</dbReference>
<dbReference type="Pfam" id="PF08240">
    <property type="entry name" value="ADH_N"/>
    <property type="match status" value="1"/>
</dbReference>
<dbReference type="Gene3D" id="3.90.180.10">
    <property type="entry name" value="Medium-chain alcohol dehydrogenases, catalytic domain"/>
    <property type="match status" value="1"/>
</dbReference>
<dbReference type="SUPFAM" id="SSF51735">
    <property type="entry name" value="NAD(P)-binding Rossmann-fold domains"/>
    <property type="match status" value="1"/>
</dbReference>
<dbReference type="InterPro" id="IPR051603">
    <property type="entry name" value="Zinc-ADH_QOR/CCCR"/>
</dbReference>
<dbReference type="InterPro" id="IPR013149">
    <property type="entry name" value="ADH-like_C"/>
</dbReference>
<dbReference type="SMART" id="SM00829">
    <property type="entry name" value="PKS_ER"/>
    <property type="match status" value="1"/>
</dbReference>
<dbReference type="AlphaFoldDB" id="A0A2R8B6U0"/>
<sequence length="335" mass="34687">MLERVDPDPCAGSRRGARPGAAAGVNNTDINTRIGWYSKEVTGSTEECDHPADVDDGGWAGALQFPRIQGSDLCGEAVALGAEAGKVAVGKRVICPTSQPNPTEKEPTRILAIGSEFDGAFAQNCVVPANQLHDVTDAPLTDIELGAIPCAYGTAFNLLSRSGVGPGDRVVIAGASGGVGLAAVQLAKLRGARVCAVASASKQAMVRAAGPDELLDRDQTPPPKSGTVVIDVVGGPGWRAFVEALMLAGRYARSEAIAGPIVNADLRTLHLKDLTIYGCTYTPHETFAELVALINTGAVKPLVSKTYPLSDIAVAQADFVAKAYPGKLVLIPPDI</sequence>